<accession>A0A6A3C6L7</accession>
<dbReference type="InterPro" id="IPR050796">
    <property type="entry name" value="SCF_F-box_component"/>
</dbReference>
<reference evidence="2" key="1">
    <citation type="submission" date="2019-09" db="EMBL/GenBank/DDBJ databases">
        <title>Draft genome information of white flower Hibiscus syriacus.</title>
        <authorList>
            <person name="Kim Y.-M."/>
        </authorList>
    </citation>
    <scope>NUCLEOTIDE SEQUENCE [LARGE SCALE GENOMIC DNA]</scope>
    <source>
        <strain evidence="2">YM2019G1</strain>
    </source>
</reference>
<dbReference type="InterPro" id="IPR011043">
    <property type="entry name" value="Gal_Oxase/kelch_b-propeller"/>
</dbReference>
<evidence type="ECO:0000313" key="2">
    <source>
        <dbReference type="EMBL" id="KAE8723541.1"/>
    </source>
</evidence>
<proteinExistence type="predicted"/>
<dbReference type="InterPro" id="IPR001810">
    <property type="entry name" value="F-box_dom"/>
</dbReference>
<dbReference type="PANTHER" id="PTHR31672">
    <property type="entry name" value="BNACNNG10540D PROTEIN"/>
    <property type="match status" value="1"/>
</dbReference>
<keyword evidence="3" id="KW-1185">Reference proteome</keyword>
<dbReference type="NCBIfam" id="TIGR01640">
    <property type="entry name" value="F_box_assoc_1"/>
    <property type="match status" value="1"/>
</dbReference>
<dbReference type="PANTHER" id="PTHR31672:SF13">
    <property type="entry name" value="F-BOX PROTEIN CPR30-LIKE"/>
    <property type="match status" value="1"/>
</dbReference>
<feature type="domain" description="F-box" evidence="1">
    <location>
        <begin position="1"/>
        <end position="43"/>
    </location>
</feature>
<dbReference type="SUPFAM" id="SSF50965">
    <property type="entry name" value="Galactose oxidase, central domain"/>
    <property type="match status" value="1"/>
</dbReference>
<comment type="caution">
    <text evidence="2">The sequence shown here is derived from an EMBL/GenBank/DDBJ whole genome shotgun (WGS) entry which is preliminary data.</text>
</comment>
<dbReference type="EMBL" id="VEPZ02000519">
    <property type="protein sequence ID" value="KAE8723541.1"/>
    <property type="molecule type" value="Genomic_DNA"/>
</dbReference>
<evidence type="ECO:0000259" key="1">
    <source>
        <dbReference type="PROSITE" id="PS50181"/>
    </source>
</evidence>
<dbReference type="Proteomes" id="UP000436088">
    <property type="component" value="Unassembled WGS sequence"/>
</dbReference>
<dbReference type="InterPro" id="IPR036047">
    <property type="entry name" value="F-box-like_dom_sf"/>
</dbReference>
<dbReference type="PROSITE" id="PS50181">
    <property type="entry name" value="FBOX"/>
    <property type="match status" value="1"/>
</dbReference>
<protein>
    <submittedName>
        <fullName evidence="2">Pyridoxal phosphate phosphatase-related protein</fullName>
    </submittedName>
</protein>
<sequence length="367" mass="41605">MATFPTGIITDTFSRLTTKTLLRFKRVSKSSSSLVHDPYFAKLHLHNSFKTNANVKLILDSRTEDDVYKTYLVDFDSLGNLEELSRPYSIANFGVSSRIFGSCNGLLAVYHDEEGIALWNPSTRTCYHLPKLTIGGVFDMDYEIIVGFGYDATGNDYKVVQMSTSGKPVMIYSLKANSWRRIKDCPYQISYHVTQDGAFANGSLHWVGDENDQHHNGSLIFGLDLVVEEFHRVPDESDVGNRNFGYRSVGVEYGVKESWSEVASVSREEWWLQGIFYTRVIAFSKTGDRLLLEDGARPRQPAWFSLEKKQELLDIPGTRSLCCNDLHRKPCFSASNSSLIGVCKLTVTGVTVIFYKLFNRTVKIKWF</sequence>
<dbReference type="SUPFAM" id="SSF81383">
    <property type="entry name" value="F-box domain"/>
    <property type="match status" value="1"/>
</dbReference>
<dbReference type="Pfam" id="PF08268">
    <property type="entry name" value="FBA_3"/>
    <property type="match status" value="1"/>
</dbReference>
<dbReference type="InterPro" id="IPR013187">
    <property type="entry name" value="F-box-assoc_dom_typ3"/>
</dbReference>
<organism evidence="2 3">
    <name type="scientific">Hibiscus syriacus</name>
    <name type="common">Rose of Sharon</name>
    <dbReference type="NCBI Taxonomy" id="106335"/>
    <lineage>
        <taxon>Eukaryota</taxon>
        <taxon>Viridiplantae</taxon>
        <taxon>Streptophyta</taxon>
        <taxon>Embryophyta</taxon>
        <taxon>Tracheophyta</taxon>
        <taxon>Spermatophyta</taxon>
        <taxon>Magnoliopsida</taxon>
        <taxon>eudicotyledons</taxon>
        <taxon>Gunneridae</taxon>
        <taxon>Pentapetalae</taxon>
        <taxon>rosids</taxon>
        <taxon>malvids</taxon>
        <taxon>Malvales</taxon>
        <taxon>Malvaceae</taxon>
        <taxon>Malvoideae</taxon>
        <taxon>Hibiscus</taxon>
    </lineage>
</organism>
<name>A0A6A3C6L7_HIBSY</name>
<evidence type="ECO:0000313" key="3">
    <source>
        <dbReference type="Proteomes" id="UP000436088"/>
    </source>
</evidence>
<gene>
    <name evidence="2" type="ORF">F3Y22_tig00012370pilonHSYRG00149</name>
</gene>
<dbReference type="Pfam" id="PF00646">
    <property type="entry name" value="F-box"/>
    <property type="match status" value="1"/>
</dbReference>
<dbReference type="InterPro" id="IPR017451">
    <property type="entry name" value="F-box-assoc_interact_dom"/>
</dbReference>
<dbReference type="AlphaFoldDB" id="A0A6A3C6L7"/>